<dbReference type="InterPro" id="IPR059103">
    <property type="entry name" value="FixC-like_C"/>
</dbReference>
<keyword evidence="9" id="KW-1185">Reference proteome</keyword>
<reference evidence="8 9" key="1">
    <citation type="submission" date="2022-08" db="EMBL/GenBank/DDBJ databases">
        <title>Proteogenomics of the novel Dehalobacterium formicoaceticum strain EZ94 highlights a key role of methyltransferases during anaerobic dichloromethane degradation.</title>
        <authorList>
            <person name="Wasmund K."/>
        </authorList>
    </citation>
    <scope>NUCLEOTIDE SEQUENCE [LARGE SCALE GENOMIC DNA]</scope>
    <source>
        <strain evidence="8 9">EZ94</strain>
    </source>
</reference>
<evidence type="ECO:0000256" key="1">
    <source>
        <dbReference type="ARBA" id="ARBA00001974"/>
    </source>
</evidence>
<evidence type="ECO:0000256" key="4">
    <source>
        <dbReference type="ARBA" id="ARBA00022827"/>
    </source>
</evidence>
<sequence>MADKFDCIIVGGGVAGSTAGYMLARVGLEVLIVERGNFSGAKNMTGGRLYSHSLESIFPDFAQSAPVERKVTREKVSFMTQDSAVTMDFQSDRLGFQSKDSYVVLRSQFDRWLADQAEEAGAMVASGILVDELLVRDGRVVGIKAGEDEMEADVVILADGVNSLLAQQIGMRNEIDPHHVAVGAKEVIELPPSVIEDRFNLNGDEGAAWLFAGACSDGMMGGGYLYTNKESISLGLVIGLGGIGKSEYTVPELLENFKQHPIIKPLIKGGKLVEYSGHVVPEGGYNAIPKLFGDGVMVVGDAAGLVINTGYMVRGMDLAIASAEMAARAFIEAKERNDFSADSLFCYQKKLEQSFVIRDMKLYKDFPAFMENPRIFNEYPELAAGLLTDLFRIDGVPNKSLKSKAFSALKKVGLVNLTRDAWKGVNAL</sequence>
<dbReference type="Pfam" id="PF26311">
    <property type="entry name" value="ETF-QO_FixC_C"/>
    <property type="match status" value="1"/>
</dbReference>
<gene>
    <name evidence="8" type="ORF">NVS47_15795</name>
</gene>
<dbReference type="PANTHER" id="PTHR43624">
    <property type="entry name" value="ELECTRON TRANSFER FLAVOPROTEIN-QUINONE OXIDOREDUCTASE YDIS-RELATED"/>
    <property type="match status" value="1"/>
</dbReference>
<dbReference type="SUPFAM" id="SSF51905">
    <property type="entry name" value="FAD/NAD(P)-binding domain"/>
    <property type="match status" value="1"/>
</dbReference>
<proteinExistence type="inferred from homology"/>
<dbReference type="RefSeq" id="WP_089610535.1">
    <property type="nucleotide sequence ID" value="NZ_CP022121.1"/>
</dbReference>
<protein>
    <submittedName>
        <fullName evidence="8">FAD-dependent oxidoreductase</fullName>
    </submittedName>
</protein>
<comment type="caution">
    <text evidence="8">The sequence shown here is derived from an EMBL/GenBank/DDBJ whole genome shotgun (WGS) entry which is preliminary data.</text>
</comment>
<dbReference type="InterPro" id="IPR039651">
    <property type="entry name" value="FixC-like"/>
</dbReference>
<evidence type="ECO:0000259" key="7">
    <source>
        <dbReference type="Pfam" id="PF26311"/>
    </source>
</evidence>
<dbReference type="SUPFAM" id="SSF54373">
    <property type="entry name" value="FAD-linked reductases, C-terminal domain"/>
    <property type="match status" value="1"/>
</dbReference>
<dbReference type="EMBL" id="JANPWE010000014">
    <property type="protein sequence ID" value="MCR6546955.1"/>
    <property type="molecule type" value="Genomic_DNA"/>
</dbReference>
<evidence type="ECO:0000256" key="5">
    <source>
        <dbReference type="ARBA" id="ARBA00023002"/>
    </source>
</evidence>
<dbReference type="PRINTS" id="PR00420">
    <property type="entry name" value="RNGMNOXGNASE"/>
</dbReference>
<dbReference type="Proteomes" id="UP001524944">
    <property type="component" value="Unassembled WGS sequence"/>
</dbReference>
<dbReference type="NCBIfam" id="NF007450">
    <property type="entry name" value="PRK10015.1"/>
    <property type="match status" value="1"/>
</dbReference>
<accession>A0ABT1YA22</accession>
<keyword evidence="5" id="KW-0560">Oxidoreductase</keyword>
<feature type="domain" description="FAD-binding" evidence="6">
    <location>
        <begin position="6"/>
        <end position="174"/>
    </location>
</feature>
<comment type="cofactor">
    <cofactor evidence="1">
        <name>FAD</name>
        <dbReference type="ChEBI" id="CHEBI:57692"/>
    </cofactor>
</comment>
<dbReference type="InterPro" id="IPR036188">
    <property type="entry name" value="FAD/NAD-bd_sf"/>
</dbReference>
<keyword evidence="4" id="KW-0274">FAD</keyword>
<keyword evidence="3" id="KW-0285">Flavoprotein</keyword>
<dbReference type="Pfam" id="PF01494">
    <property type="entry name" value="FAD_binding_3"/>
    <property type="match status" value="1"/>
</dbReference>
<organism evidence="8 9">
    <name type="scientific">Dehalobacterium formicoaceticum</name>
    <dbReference type="NCBI Taxonomy" id="51515"/>
    <lineage>
        <taxon>Bacteria</taxon>
        <taxon>Bacillati</taxon>
        <taxon>Bacillota</taxon>
        <taxon>Clostridia</taxon>
        <taxon>Eubacteriales</taxon>
        <taxon>Peptococcaceae</taxon>
        <taxon>Dehalobacterium</taxon>
    </lineage>
</organism>
<dbReference type="InterPro" id="IPR002938">
    <property type="entry name" value="FAD-bd"/>
</dbReference>
<evidence type="ECO:0000313" key="8">
    <source>
        <dbReference type="EMBL" id="MCR6546955.1"/>
    </source>
</evidence>
<dbReference type="Gene3D" id="3.50.50.60">
    <property type="entry name" value="FAD/NAD(P)-binding domain"/>
    <property type="match status" value="1"/>
</dbReference>
<evidence type="ECO:0000259" key="6">
    <source>
        <dbReference type="Pfam" id="PF01494"/>
    </source>
</evidence>
<name>A0ABT1YA22_9FIRM</name>
<comment type="similarity">
    <text evidence="2">Belongs to the ETF-QO/FixC family.</text>
</comment>
<feature type="domain" description="FixC-like C-terminal" evidence="7">
    <location>
        <begin position="367"/>
        <end position="427"/>
    </location>
</feature>
<evidence type="ECO:0000256" key="3">
    <source>
        <dbReference type="ARBA" id="ARBA00022630"/>
    </source>
</evidence>
<evidence type="ECO:0000313" key="9">
    <source>
        <dbReference type="Proteomes" id="UP001524944"/>
    </source>
</evidence>
<evidence type="ECO:0000256" key="2">
    <source>
        <dbReference type="ARBA" id="ARBA00006796"/>
    </source>
</evidence>
<dbReference type="PANTHER" id="PTHR43624:SF2">
    <property type="entry name" value="ELECTRON TRANSFER FLAVOPROTEIN-QUINONE OXIDOREDUCTASE YDIS-RELATED"/>
    <property type="match status" value="1"/>
</dbReference>